<dbReference type="Proteomes" id="UP001333996">
    <property type="component" value="Unassembled WGS sequence"/>
</dbReference>
<proteinExistence type="predicted"/>
<sequence length="65" mass="5916">MSAGLAAGAGFEAEVEVGEVGAACGADGVSGEVVIDAVEVDRGAEDGGEAGFGMASVAAAADASG</sequence>
<gene>
    <name evidence="1" type="ORF">VXC91_40760</name>
</gene>
<dbReference type="EMBL" id="JAYWVC010000306">
    <property type="protein sequence ID" value="MED7828052.1"/>
    <property type="molecule type" value="Genomic_DNA"/>
</dbReference>
<evidence type="ECO:0000313" key="2">
    <source>
        <dbReference type="Proteomes" id="UP001333996"/>
    </source>
</evidence>
<dbReference type="RefSeq" id="WP_329512414.1">
    <property type="nucleotide sequence ID" value="NZ_JAYWVC010000306.1"/>
</dbReference>
<protein>
    <submittedName>
        <fullName evidence="1">Uncharacterized protein</fullName>
    </submittedName>
</protein>
<accession>A0ABU7FVY8</accession>
<evidence type="ECO:0000313" key="1">
    <source>
        <dbReference type="EMBL" id="MED7828052.1"/>
    </source>
</evidence>
<name>A0ABU7FVY8_9ACTN</name>
<comment type="caution">
    <text evidence="1">The sequence shown here is derived from an EMBL/GenBank/DDBJ whole genome shotgun (WGS) entry which is preliminary data.</text>
</comment>
<organism evidence="1 2">
    <name type="scientific">Streptomyces chiangmaiensis</name>
    <dbReference type="NCBI Taxonomy" id="766497"/>
    <lineage>
        <taxon>Bacteria</taxon>
        <taxon>Bacillati</taxon>
        <taxon>Actinomycetota</taxon>
        <taxon>Actinomycetes</taxon>
        <taxon>Kitasatosporales</taxon>
        <taxon>Streptomycetaceae</taxon>
        <taxon>Streptomyces</taxon>
    </lineage>
</organism>
<feature type="non-terminal residue" evidence="1">
    <location>
        <position position="65"/>
    </location>
</feature>
<keyword evidence="2" id="KW-1185">Reference proteome</keyword>
<reference evidence="1" key="1">
    <citation type="submission" date="2024-01" db="EMBL/GenBank/DDBJ databases">
        <title>First draft genome sequence data of TA4-1, the type strain of Gram-positive actinobacterium Streptomyces chiangmaiensis.</title>
        <authorList>
            <person name="Yasawong M."/>
            <person name="Nantapong N."/>
        </authorList>
    </citation>
    <scope>NUCLEOTIDE SEQUENCE</scope>
    <source>
        <strain evidence="1">TA4-1</strain>
    </source>
</reference>